<evidence type="ECO:0000313" key="4">
    <source>
        <dbReference type="EMBL" id="TDW54367.1"/>
    </source>
</evidence>
<organism evidence="3 5">
    <name type="scientific">Oceanimonas baumannii</name>
    <dbReference type="NCBI Taxonomy" id="129578"/>
    <lineage>
        <taxon>Bacteria</taxon>
        <taxon>Pseudomonadati</taxon>
        <taxon>Pseudomonadota</taxon>
        <taxon>Gammaproteobacteria</taxon>
        <taxon>Aeromonadales</taxon>
        <taxon>Aeromonadaceae</taxon>
        <taxon>Oceanimonas</taxon>
    </lineage>
</organism>
<sequence>MKTHRHALLLAATLLAVPALVSAHGGRGPMMDENTGERMGPGREHVQEHMGPGHHEWGHDGKRHHGGRQMEPARFEQRLKARMEKLDSPELKAQYLATQKARLDMMEQNLKLHRLMAENEASSETNAELKTATLEKIAADSKLKQEKLRLMREMVSKMEN</sequence>
<feature type="signal peptide" evidence="2">
    <location>
        <begin position="1"/>
        <end position="23"/>
    </location>
</feature>
<dbReference type="Proteomes" id="UP000243640">
    <property type="component" value="Unassembled WGS sequence"/>
</dbReference>
<feature type="region of interest" description="Disordered" evidence="1">
    <location>
        <begin position="26"/>
        <end position="50"/>
    </location>
</feature>
<protein>
    <recommendedName>
        <fullName evidence="7">Zinc resistance-associated protein</fullName>
    </recommendedName>
</protein>
<accession>A0A235C945</accession>
<feature type="compositionally biased region" description="Basic and acidic residues" evidence="1">
    <location>
        <begin position="40"/>
        <end position="50"/>
    </location>
</feature>
<dbReference type="OrthoDB" id="5600772at2"/>
<keyword evidence="6" id="KW-1185">Reference proteome</keyword>
<dbReference type="RefSeq" id="WP_094279729.1">
    <property type="nucleotide sequence ID" value="NZ_NQJF01000019.1"/>
</dbReference>
<evidence type="ECO:0000313" key="3">
    <source>
        <dbReference type="EMBL" id="OYD21160.1"/>
    </source>
</evidence>
<dbReference type="EMBL" id="NQJF01000019">
    <property type="protein sequence ID" value="OYD21160.1"/>
    <property type="molecule type" value="Genomic_DNA"/>
</dbReference>
<evidence type="ECO:0008006" key="7">
    <source>
        <dbReference type="Google" id="ProtNLM"/>
    </source>
</evidence>
<reference evidence="3 5" key="1">
    <citation type="submission" date="2017-08" db="EMBL/GenBank/DDBJ databases">
        <title>Draft Genome Sequence of the Marine Bacterium Oceanimonas baumannii ATCC 700832.</title>
        <authorList>
            <person name="Mcclelland W.D."/>
            <person name="Brennan M.A."/>
            <person name="Trachtenberg A.M."/>
            <person name="Maclea K.S."/>
        </authorList>
    </citation>
    <scope>NUCLEOTIDE SEQUENCE [LARGE SCALE GENOMIC DNA]</scope>
    <source>
        <strain evidence="3 5">ATCC 700832</strain>
    </source>
</reference>
<feature type="chain" id="PRO_5012127391" description="Zinc resistance-associated protein" evidence="2">
    <location>
        <begin position="24"/>
        <end position="160"/>
    </location>
</feature>
<gene>
    <name evidence="3" type="ORF">B6S09_17255</name>
    <name evidence="4" type="ORF">LY04_03448</name>
</gene>
<evidence type="ECO:0000256" key="1">
    <source>
        <dbReference type="SAM" id="MobiDB-lite"/>
    </source>
</evidence>
<name>A0A235C945_9GAMM</name>
<evidence type="ECO:0000256" key="2">
    <source>
        <dbReference type="SAM" id="SignalP"/>
    </source>
</evidence>
<evidence type="ECO:0000313" key="6">
    <source>
        <dbReference type="Proteomes" id="UP000295058"/>
    </source>
</evidence>
<reference evidence="4 6" key="2">
    <citation type="submission" date="2019-03" db="EMBL/GenBank/DDBJ databases">
        <title>Genomic Encyclopedia of Archaeal and Bacterial Type Strains, Phase II (KMG-II): from individual species to whole genera.</title>
        <authorList>
            <person name="Goeker M."/>
        </authorList>
    </citation>
    <scope>NUCLEOTIDE SEQUENCE [LARGE SCALE GENOMIC DNA]</scope>
    <source>
        <strain evidence="4 6">DSM 15594</strain>
    </source>
</reference>
<keyword evidence="2" id="KW-0732">Signal</keyword>
<proteinExistence type="predicted"/>
<dbReference type="Proteomes" id="UP000295058">
    <property type="component" value="Unassembled WGS sequence"/>
</dbReference>
<evidence type="ECO:0000313" key="5">
    <source>
        <dbReference type="Proteomes" id="UP000243640"/>
    </source>
</evidence>
<comment type="caution">
    <text evidence="3">The sequence shown here is derived from an EMBL/GenBank/DDBJ whole genome shotgun (WGS) entry which is preliminary data.</text>
</comment>
<dbReference type="EMBL" id="SODO01000020">
    <property type="protein sequence ID" value="TDW54367.1"/>
    <property type="molecule type" value="Genomic_DNA"/>
</dbReference>
<dbReference type="AlphaFoldDB" id="A0A235C945"/>